<organism evidence="2 3">
    <name type="scientific">Hydrogenimonas cancrithermarum</name>
    <dbReference type="NCBI Taxonomy" id="2993563"/>
    <lineage>
        <taxon>Bacteria</taxon>
        <taxon>Pseudomonadati</taxon>
        <taxon>Campylobacterota</taxon>
        <taxon>Epsilonproteobacteria</taxon>
        <taxon>Campylobacterales</taxon>
        <taxon>Hydrogenimonadaceae</taxon>
        <taxon>Hydrogenimonas</taxon>
    </lineage>
</organism>
<keyword evidence="2" id="KW-0413">Isomerase</keyword>
<gene>
    <name evidence="2" type="ORF">HCR_18690</name>
</gene>
<sequence>MRVLQVGFGSIGRRHNEILKDFEEIESIDLVSRQNIDLEGKRFSSIHDIETFDPYDYIVIANETSKHYDTLEHVVNHVNGKRILVEKPLFCRNRSLDIHDNRVFVAYNLRFHPIIEALRTILENKKILYVNILTGQYLPTWRPGTDYRDSYSASLQKGGGVLRDLSHELDYAAFLFGDIVTFSSINDKISNLEISSDDIFTAIGRTERGTILNITMDYLSKTPLRRIVVHTDEMTVEANLVESSLRIYDERGTSETIVKETARNDTYRKMHEAIIRGDAENLCTYNEGIKTMELIEKAGDYVRKDTYDQ</sequence>
<name>A0ABM8FMD0_9BACT</name>
<dbReference type="InterPro" id="IPR036291">
    <property type="entry name" value="NAD(P)-bd_dom_sf"/>
</dbReference>
<dbReference type="EMBL" id="AP027370">
    <property type="protein sequence ID" value="BDY13557.1"/>
    <property type="molecule type" value="Genomic_DNA"/>
</dbReference>
<dbReference type="PANTHER" id="PTHR43377">
    <property type="entry name" value="BILIVERDIN REDUCTASE A"/>
    <property type="match status" value="1"/>
</dbReference>
<feature type="domain" description="GFO/IDH/MocA-like oxidoreductase" evidence="1">
    <location>
        <begin position="117"/>
        <end position="236"/>
    </location>
</feature>
<protein>
    <submittedName>
        <fullName evidence="2">Isomerase</fullName>
    </submittedName>
</protein>
<dbReference type="PANTHER" id="PTHR43377:SF1">
    <property type="entry name" value="BILIVERDIN REDUCTASE A"/>
    <property type="match status" value="1"/>
</dbReference>
<dbReference type="GO" id="GO:0016853">
    <property type="term" value="F:isomerase activity"/>
    <property type="evidence" value="ECO:0007669"/>
    <property type="project" value="UniProtKB-KW"/>
</dbReference>
<dbReference type="Pfam" id="PF22725">
    <property type="entry name" value="GFO_IDH_MocA_C3"/>
    <property type="match status" value="1"/>
</dbReference>
<evidence type="ECO:0000313" key="3">
    <source>
        <dbReference type="Proteomes" id="UP001321445"/>
    </source>
</evidence>
<evidence type="ECO:0000313" key="2">
    <source>
        <dbReference type="EMBL" id="BDY13557.1"/>
    </source>
</evidence>
<dbReference type="Gene3D" id="3.40.50.720">
    <property type="entry name" value="NAD(P)-binding Rossmann-like Domain"/>
    <property type="match status" value="1"/>
</dbReference>
<proteinExistence type="predicted"/>
<dbReference type="InterPro" id="IPR051450">
    <property type="entry name" value="Gfo/Idh/MocA_Oxidoreductases"/>
</dbReference>
<accession>A0ABM8FMD0</accession>
<reference evidence="2 3" key="1">
    <citation type="submission" date="2023-03" db="EMBL/GenBank/DDBJ databases">
        <title>Description of Hydrogenimonas sp. ISO32.</title>
        <authorList>
            <person name="Mino S."/>
            <person name="Fukazawa S."/>
            <person name="Sawabe T."/>
        </authorList>
    </citation>
    <scope>NUCLEOTIDE SEQUENCE [LARGE SCALE GENOMIC DNA]</scope>
    <source>
        <strain evidence="2 3">ISO32</strain>
    </source>
</reference>
<dbReference type="SUPFAM" id="SSF51735">
    <property type="entry name" value="NAD(P)-binding Rossmann-fold domains"/>
    <property type="match status" value="1"/>
</dbReference>
<dbReference type="InterPro" id="IPR055170">
    <property type="entry name" value="GFO_IDH_MocA-like_dom"/>
</dbReference>
<dbReference type="SUPFAM" id="SSF55347">
    <property type="entry name" value="Glyceraldehyde-3-phosphate dehydrogenase-like, C-terminal domain"/>
    <property type="match status" value="1"/>
</dbReference>
<evidence type="ECO:0000259" key="1">
    <source>
        <dbReference type="Pfam" id="PF22725"/>
    </source>
</evidence>
<dbReference type="Gene3D" id="3.30.360.10">
    <property type="entry name" value="Dihydrodipicolinate Reductase, domain 2"/>
    <property type="match status" value="1"/>
</dbReference>
<keyword evidence="3" id="KW-1185">Reference proteome</keyword>
<dbReference type="Proteomes" id="UP001321445">
    <property type="component" value="Chromosome"/>
</dbReference>